<keyword evidence="5" id="KW-0046">Antibiotic resistance</keyword>
<dbReference type="InterPro" id="IPR027417">
    <property type="entry name" value="P-loop_NTPase"/>
</dbReference>
<gene>
    <name evidence="7" type="ORF">H4W31_003875</name>
</gene>
<dbReference type="InterPro" id="IPR003593">
    <property type="entry name" value="AAA+_ATPase"/>
</dbReference>
<dbReference type="PANTHER" id="PTHR42711:SF16">
    <property type="entry name" value="ABC TRANSPORTER ATP-BINDING PROTEIN"/>
    <property type="match status" value="1"/>
</dbReference>
<dbReference type="Proteomes" id="UP000649753">
    <property type="component" value="Unassembled WGS sequence"/>
</dbReference>
<dbReference type="InterPro" id="IPR050763">
    <property type="entry name" value="ABC_transporter_ATP-binding"/>
</dbReference>
<evidence type="ECO:0000259" key="6">
    <source>
        <dbReference type="PROSITE" id="PS50893"/>
    </source>
</evidence>
<dbReference type="RefSeq" id="WP_225945593.1">
    <property type="nucleotide sequence ID" value="NZ_JADBEB010000001.1"/>
</dbReference>
<evidence type="ECO:0000256" key="3">
    <source>
        <dbReference type="ARBA" id="ARBA00022741"/>
    </source>
</evidence>
<evidence type="ECO:0000313" key="8">
    <source>
        <dbReference type="Proteomes" id="UP000649753"/>
    </source>
</evidence>
<keyword evidence="3" id="KW-0547">Nucleotide-binding</keyword>
<dbReference type="GO" id="GO:0016887">
    <property type="term" value="F:ATP hydrolysis activity"/>
    <property type="evidence" value="ECO:0007669"/>
    <property type="project" value="InterPro"/>
</dbReference>
<dbReference type="Gene3D" id="3.40.50.300">
    <property type="entry name" value="P-loop containing nucleotide triphosphate hydrolases"/>
    <property type="match status" value="1"/>
</dbReference>
<dbReference type="GO" id="GO:0005886">
    <property type="term" value="C:plasma membrane"/>
    <property type="evidence" value="ECO:0007669"/>
    <property type="project" value="UniProtKB-SubCell"/>
</dbReference>
<name>A0A927QYT6_9ACTN</name>
<evidence type="ECO:0000256" key="5">
    <source>
        <dbReference type="ARBA" id="ARBA00023251"/>
    </source>
</evidence>
<accession>A0A927QYT6</accession>
<feature type="domain" description="ABC transporter" evidence="6">
    <location>
        <begin position="1"/>
        <end position="222"/>
    </location>
</feature>
<dbReference type="SMART" id="SM00382">
    <property type="entry name" value="AAA"/>
    <property type="match status" value="1"/>
</dbReference>
<dbReference type="InterPro" id="IPR003439">
    <property type="entry name" value="ABC_transporter-like_ATP-bd"/>
</dbReference>
<dbReference type="AlphaFoldDB" id="A0A927QYT6"/>
<evidence type="ECO:0000313" key="7">
    <source>
        <dbReference type="EMBL" id="MBE1488237.1"/>
    </source>
</evidence>
<protein>
    <submittedName>
        <fullName evidence="7">ABC-2 type transport system ATP-binding protein</fullName>
    </submittedName>
</protein>
<organism evidence="7 8">
    <name type="scientific">Plantactinospora soyae</name>
    <dbReference type="NCBI Taxonomy" id="1544732"/>
    <lineage>
        <taxon>Bacteria</taxon>
        <taxon>Bacillati</taxon>
        <taxon>Actinomycetota</taxon>
        <taxon>Actinomycetes</taxon>
        <taxon>Micromonosporales</taxon>
        <taxon>Micromonosporaceae</taxon>
        <taxon>Plantactinospora</taxon>
    </lineage>
</organism>
<keyword evidence="8" id="KW-1185">Reference proteome</keyword>
<proteinExistence type="predicted"/>
<sequence>MAGLTKRYGGVTVVDGVGFEVSGGEVFGIVGPNGAGKTTTVECLIGLRRADAGVLTVLGGEPASPAVRSRIGVQLQQAALPDGMRVAEAMTLFAAAYRRREPWRLLLEEWGLAGRERARFGSLSGGQRQRLFIALALINEPELVFLDEITTGLDPEARRETWGLVRRLGERGSTVVLVSHDLAEVAALCDRVAVLAAGRLVALGTPADLAAGHADLESAYFQLTGRG</sequence>
<evidence type="ECO:0000256" key="2">
    <source>
        <dbReference type="ARBA" id="ARBA00022448"/>
    </source>
</evidence>
<keyword evidence="4 7" id="KW-0067">ATP-binding</keyword>
<dbReference type="PANTHER" id="PTHR42711">
    <property type="entry name" value="ABC TRANSPORTER ATP-BINDING PROTEIN"/>
    <property type="match status" value="1"/>
</dbReference>
<dbReference type="SUPFAM" id="SSF52540">
    <property type="entry name" value="P-loop containing nucleoside triphosphate hydrolases"/>
    <property type="match status" value="1"/>
</dbReference>
<dbReference type="EMBL" id="JADBEB010000001">
    <property type="protein sequence ID" value="MBE1488237.1"/>
    <property type="molecule type" value="Genomic_DNA"/>
</dbReference>
<comment type="subcellular location">
    <subcellularLocation>
        <location evidence="1">Cell membrane</location>
        <topology evidence="1">Peripheral membrane protein</topology>
    </subcellularLocation>
</comment>
<evidence type="ECO:0000256" key="1">
    <source>
        <dbReference type="ARBA" id="ARBA00004202"/>
    </source>
</evidence>
<dbReference type="Pfam" id="PF00005">
    <property type="entry name" value="ABC_tran"/>
    <property type="match status" value="1"/>
</dbReference>
<keyword evidence="2" id="KW-0813">Transport</keyword>
<dbReference type="PROSITE" id="PS50893">
    <property type="entry name" value="ABC_TRANSPORTER_2"/>
    <property type="match status" value="1"/>
</dbReference>
<reference evidence="7" key="1">
    <citation type="submission" date="2020-10" db="EMBL/GenBank/DDBJ databases">
        <title>Sequencing the genomes of 1000 actinobacteria strains.</title>
        <authorList>
            <person name="Klenk H.-P."/>
        </authorList>
    </citation>
    <scope>NUCLEOTIDE SEQUENCE</scope>
    <source>
        <strain evidence="7">DSM 46832</strain>
    </source>
</reference>
<dbReference type="GO" id="GO:0005524">
    <property type="term" value="F:ATP binding"/>
    <property type="evidence" value="ECO:0007669"/>
    <property type="project" value="UniProtKB-KW"/>
</dbReference>
<dbReference type="GO" id="GO:0046677">
    <property type="term" value="P:response to antibiotic"/>
    <property type="evidence" value="ECO:0007669"/>
    <property type="project" value="UniProtKB-KW"/>
</dbReference>
<evidence type="ECO:0000256" key="4">
    <source>
        <dbReference type="ARBA" id="ARBA00022840"/>
    </source>
</evidence>
<dbReference type="CDD" id="cd03230">
    <property type="entry name" value="ABC_DR_subfamily_A"/>
    <property type="match status" value="1"/>
</dbReference>
<comment type="caution">
    <text evidence="7">The sequence shown here is derived from an EMBL/GenBank/DDBJ whole genome shotgun (WGS) entry which is preliminary data.</text>
</comment>
<dbReference type="PROSITE" id="PS00211">
    <property type="entry name" value="ABC_TRANSPORTER_1"/>
    <property type="match status" value="1"/>
</dbReference>
<dbReference type="InterPro" id="IPR017871">
    <property type="entry name" value="ABC_transporter-like_CS"/>
</dbReference>